<keyword evidence="4 12" id="KW-0812">Transmembrane</keyword>
<accession>A0A7S1CTG0</accession>
<dbReference type="Pfam" id="PF02225">
    <property type="entry name" value="PA"/>
    <property type="match status" value="1"/>
</dbReference>
<keyword evidence="7" id="KW-0862">Zinc</keyword>
<dbReference type="Gene3D" id="3.50.30.30">
    <property type="match status" value="1"/>
</dbReference>
<evidence type="ECO:0000256" key="12">
    <source>
        <dbReference type="SAM" id="Phobius"/>
    </source>
</evidence>
<dbReference type="PROSITE" id="PS50089">
    <property type="entry name" value="ZF_RING_2"/>
    <property type="match status" value="1"/>
</dbReference>
<dbReference type="InterPro" id="IPR046450">
    <property type="entry name" value="PA_dom_sf"/>
</dbReference>
<organism evidence="15">
    <name type="scientific">Picochlorum oklahomense</name>
    <dbReference type="NCBI Taxonomy" id="249345"/>
    <lineage>
        <taxon>Eukaryota</taxon>
        <taxon>Viridiplantae</taxon>
        <taxon>Chlorophyta</taxon>
        <taxon>core chlorophytes</taxon>
        <taxon>Trebouxiophyceae</taxon>
        <taxon>Trebouxiophyceae incertae sedis</taxon>
        <taxon>Picochlorum</taxon>
    </lineage>
</organism>
<evidence type="ECO:0000256" key="10">
    <source>
        <dbReference type="PROSITE-ProRule" id="PRU00175"/>
    </source>
</evidence>
<dbReference type="Gene3D" id="3.30.40.10">
    <property type="entry name" value="Zinc/RING finger domain, C3HC4 (zinc finger)"/>
    <property type="match status" value="1"/>
</dbReference>
<dbReference type="EMBL" id="HBFV01000455">
    <property type="protein sequence ID" value="CAD8927954.1"/>
    <property type="molecule type" value="Transcribed_RNA"/>
</dbReference>
<feature type="chain" id="PRO_5031275864" description="RING-type E3 ubiquitin transferase" evidence="13">
    <location>
        <begin position="30"/>
        <end position="397"/>
    </location>
</feature>
<evidence type="ECO:0000256" key="3">
    <source>
        <dbReference type="ARBA" id="ARBA00012483"/>
    </source>
</evidence>
<evidence type="ECO:0000256" key="4">
    <source>
        <dbReference type="ARBA" id="ARBA00022692"/>
    </source>
</evidence>
<evidence type="ECO:0000256" key="8">
    <source>
        <dbReference type="ARBA" id="ARBA00022989"/>
    </source>
</evidence>
<feature type="transmembrane region" description="Helical" evidence="12">
    <location>
        <begin position="183"/>
        <end position="209"/>
    </location>
</feature>
<dbReference type="PANTHER" id="PTHR47168:SF1">
    <property type="entry name" value="OS02G0798600 PROTEIN"/>
    <property type="match status" value="1"/>
</dbReference>
<evidence type="ECO:0000256" key="11">
    <source>
        <dbReference type="SAM" id="MobiDB-lite"/>
    </source>
</evidence>
<dbReference type="InterPro" id="IPR001841">
    <property type="entry name" value="Znf_RING"/>
</dbReference>
<comment type="subcellular location">
    <subcellularLocation>
        <location evidence="2">Membrane</location>
        <topology evidence="2">Single-pass membrane protein</topology>
    </subcellularLocation>
</comment>
<keyword evidence="8 12" id="KW-1133">Transmembrane helix</keyword>
<dbReference type="InterPro" id="IPR013083">
    <property type="entry name" value="Znf_RING/FYVE/PHD"/>
</dbReference>
<evidence type="ECO:0000259" key="14">
    <source>
        <dbReference type="PROSITE" id="PS50089"/>
    </source>
</evidence>
<feature type="compositionally biased region" description="Basic and acidic residues" evidence="11">
    <location>
        <begin position="371"/>
        <end position="381"/>
    </location>
</feature>
<dbReference type="PANTHER" id="PTHR47168">
    <property type="entry name" value="RING ZINC FINGER DOMAIN SUPERFAMILY PROTEIN-RELATED"/>
    <property type="match status" value="1"/>
</dbReference>
<dbReference type="SUPFAM" id="SSF57850">
    <property type="entry name" value="RING/U-box"/>
    <property type="match status" value="1"/>
</dbReference>
<dbReference type="GO" id="GO:0016020">
    <property type="term" value="C:membrane"/>
    <property type="evidence" value="ECO:0007669"/>
    <property type="project" value="UniProtKB-SubCell"/>
</dbReference>
<dbReference type="InterPro" id="IPR003137">
    <property type="entry name" value="PA_domain"/>
</dbReference>
<feature type="domain" description="RING-type" evidence="14">
    <location>
        <begin position="278"/>
        <end position="320"/>
    </location>
</feature>
<evidence type="ECO:0000313" key="15">
    <source>
        <dbReference type="EMBL" id="CAD8927954.1"/>
    </source>
</evidence>
<protein>
    <recommendedName>
        <fullName evidence="3">RING-type E3 ubiquitin transferase</fullName>
        <ecNumber evidence="3">2.3.2.27</ecNumber>
    </recommendedName>
</protein>
<feature type="signal peptide" evidence="13">
    <location>
        <begin position="1"/>
        <end position="29"/>
    </location>
</feature>
<sequence>MSESVAERFWVGSPAVLLALCCLFSPVSGTILLRTGNYSFQPVQDVNAQFGPAVSPQGMSGNVFMVYPEDGCSPVRPVDKQRHMGTDGLPWIALIRRSHSSIHAADEPCTFDVKVSHAEAAGASAAIIYDDLYEGLLIMSKPLGNPDPGIPSVFIDKNSGYLFKTLLQAGSLVQVIITPVSDIVWISMFMSATAGFFAIALVIAAFCLVRFNTSHPFQDGEDDEFHDVYRRDGRVQPLSRRQLQSLQVVVYSIGNGDGVLDGDAEGVLESDDDNSHVCAICLEEYAAGEKLRVLPCQHRFHKGCVDAWLIEQSSCCPLCKREAVSDTGRHSMMARVFDSVHHAVSNASRSLRDRIHMLRARQRAQGDGDDAASREEPREAEMGRLIPTHSVQVVVDT</sequence>
<evidence type="ECO:0000256" key="13">
    <source>
        <dbReference type="SAM" id="SignalP"/>
    </source>
</evidence>
<dbReference type="GO" id="GO:0008270">
    <property type="term" value="F:zinc ion binding"/>
    <property type="evidence" value="ECO:0007669"/>
    <property type="project" value="UniProtKB-KW"/>
</dbReference>
<dbReference type="AlphaFoldDB" id="A0A7S1CTG0"/>
<dbReference type="CDD" id="cd16454">
    <property type="entry name" value="RING-H2_PA-TM-RING"/>
    <property type="match status" value="1"/>
</dbReference>
<dbReference type="EC" id="2.3.2.27" evidence="3"/>
<keyword evidence="5" id="KW-0479">Metal-binding</keyword>
<gene>
    <name evidence="15" type="ORF">POKL1161_LOCUS307</name>
</gene>
<dbReference type="Pfam" id="PF13639">
    <property type="entry name" value="zf-RING_2"/>
    <property type="match status" value="1"/>
</dbReference>
<evidence type="ECO:0000256" key="2">
    <source>
        <dbReference type="ARBA" id="ARBA00004167"/>
    </source>
</evidence>
<keyword evidence="9 12" id="KW-0472">Membrane</keyword>
<comment type="catalytic activity">
    <reaction evidence="1">
        <text>S-ubiquitinyl-[E2 ubiquitin-conjugating enzyme]-L-cysteine + [acceptor protein]-L-lysine = [E2 ubiquitin-conjugating enzyme]-L-cysteine + N(6)-ubiquitinyl-[acceptor protein]-L-lysine.</text>
        <dbReference type="EC" id="2.3.2.27"/>
    </reaction>
</comment>
<dbReference type="InterPro" id="IPR051653">
    <property type="entry name" value="E3_ligase_sorting_rcpt"/>
</dbReference>
<dbReference type="GO" id="GO:0061630">
    <property type="term" value="F:ubiquitin protein ligase activity"/>
    <property type="evidence" value="ECO:0007669"/>
    <property type="project" value="UniProtKB-EC"/>
</dbReference>
<dbReference type="SMART" id="SM00184">
    <property type="entry name" value="RING"/>
    <property type="match status" value="1"/>
</dbReference>
<dbReference type="SUPFAM" id="SSF52025">
    <property type="entry name" value="PA domain"/>
    <property type="match status" value="1"/>
</dbReference>
<evidence type="ECO:0000256" key="7">
    <source>
        <dbReference type="ARBA" id="ARBA00022833"/>
    </source>
</evidence>
<name>A0A7S1CTG0_9CHLO</name>
<evidence type="ECO:0000256" key="6">
    <source>
        <dbReference type="ARBA" id="ARBA00022771"/>
    </source>
</evidence>
<evidence type="ECO:0000256" key="5">
    <source>
        <dbReference type="ARBA" id="ARBA00022723"/>
    </source>
</evidence>
<reference evidence="15" key="1">
    <citation type="submission" date="2021-01" db="EMBL/GenBank/DDBJ databases">
        <authorList>
            <person name="Corre E."/>
            <person name="Pelletier E."/>
            <person name="Niang G."/>
            <person name="Scheremetjew M."/>
            <person name="Finn R."/>
            <person name="Kale V."/>
            <person name="Holt S."/>
            <person name="Cochrane G."/>
            <person name="Meng A."/>
            <person name="Brown T."/>
            <person name="Cohen L."/>
        </authorList>
    </citation>
    <scope>NUCLEOTIDE SEQUENCE</scope>
    <source>
        <strain evidence="15">CCMP2329</strain>
    </source>
</reference>
<keyword evidence="13" id="KW-0732">Signal</keyword>
<evidence type="ECO:0000256" key="9">
    <source>
        <dbReference type="ARBA" id="ARBA00023136"/>
    </source>
</evidence>
<proteinExistence type="predicted"/>
<feature type="region of interest" description="Disordered" evidence="11">
    <location>
        <begin position="361"/>
        <end position="381"/>
    </location>
</feature>
<keyword evidence="6 10" id="KW-0863">Zinc-finger</keyword>
<evidence type="ECO:0000256" key="1">
    <source>
        <dbReference type="ARBA" id="ARBA00000900"/>
    </source>
</evidence>